<evidence type="ECO:0000259" key="3">
    <source>
        <dbReference type="SMART" id="SM00014"/>
    </source>
</evidence>
<dbReference type="RefSeq" id="WP_084127602.1">
    <property type="nucleotide sequence ID" value="NZ_FQUY01000001.1"/>
</dbReference>
<sequence>MLSQWLHYAAETFLVYGPFGLFLLAFAESSFFPVPPDVLLIAMSLQEPRLAPWYALVTTVGSVLGGVFGYFIGTKAGRPLLDRWVAHERIRKMEKLFHRYGGWAVAIAGFTPIPYKVFTIGAGLFRINKGVFLLASLLSRGARFFLEGFLIYFLGSAANTLLSSYLEIITISVTVLILLLYLVFRHTKTVNYFQTLWLSLRKKVEEFYKKKISPLGAFGNFLVVGLALGVGFMLLFAKLAEDLLDNELKLFDQIVIGIVHTLQGPVMTTVMKVITNIGSPPVMIGFALVAVVLLLVKKHIWDATMVGTALAGSWLMNELLKGLFQRTRPDAARLVEVTGYSFPSGHAMVSFALYGMLAYLIWINLTSGCLRTVSTLAFALLVVAIGISRIYLGVHYPSDVLAGFAAGGFWLVGCILGLQTIRYYKGKQPPPR</sequence>
<feature type="domain" description="Phosphatidic acid phosphatase type 2/haloperoxidase" evidence="3">
    <location>
        <begin position="300"/>
        <end position="415"/>
    </location>
</feature>
<keyword evidence="2" id="KW-0472">Membrane</keyword>
<feature type="transmembrane region" description="Helical" evidence="2">
    <location>
        <begin position="12"/>
        <end position="32"/>
    </location>
</feature>
<dbReference type="CDD" id="cd03392">
    <property type="entry name" value="PAP2_like_2"/>
    <property type="match status" value="1"/>
</dbReference>
<dbReference type="OrthoDB" id="9789113at2"/>
<protein>
    <submittedName>
        <fullName evidence="4">Undecaprenyl-diphosphatase</fullName>
    </submittedName>
</protein>
<dbReference type="InterPro" id="IPR036938">
    <property type="entry name" value="PAP2/HPO_sf"/>
</dbReference>
<dbReference type="GO" id="GO:0005886">
    <property type="term" value="C:plasma membrane"/>
    <property type="evidence" value="ECO:0007669"/>
    <property type="project" value="TreeGrafter"/>
</dbReference>
<feature type="transmembrane region" description="Helical" evidence="2">
    <location>
        <begin position="217"/>
        <end position="238"/>
    </location>
</feature>
<feature type="transmembrane region" description="Helical" evidence="2">
    <location>
        <begin position="52"/>
        <end position="73"/>
    </location>
</feature>
<dbReference type="InterPro" id="IPR051311">
    <property type="entry name" value="DedA_domain"/>
</dbReference>
<evidence type="ECO:0000313" key="5">
    <source>
        <dbReference type="Proteomes" id="UP000184148"/>
    </source>
</evidence>
<evidence type="ECO:0000256" key="1">
    <source>
        <dbReference type="ARBA" id="ARBA00010792"/>
    </source>
</evidence>
<dbReference type="SUPFAM" id="SSF48317">
    <property type="entry name" value="Acid phosphatase/Vanadium-dependent haloperoxidase"/>
    <property type="match status" value="1"/>
</dbReference>
<dbReference type="SMART" id="SM00014">
    <property type="entry name" value="acidPPc"/>
    <property type="match status" value="1"/>
</dbReference>
<evidence type="ECO:0000256" key="2">
    <source>
        <dbReference type="SAM" id="Phobius"/>
    </source>
</evidence>
<feature type="transmembrane region" description="Helical" evidence="2">
    <location>
        <begin position="100"/>
        <end position="125"/>
    </location>
</feature>
<feature type="transmembrane region" description="Helical" evidence="2">
    <location>
        <begin position="344"/>
        <end position="363"/>
    </location>
</feature>
<reference evidence="5" key="1">
    <citation type="submission" date="2016-11" db="EMBL/GenBank/DDBJ databases">
        <authorList>
            <person name="Varghese N."/>
            <person name="Submissions S."/>
        </authorList>
    </citation>
    <scope>NUCLEOTIDE SEQUENCE [LARGE SCALE GENOMIC DNA]</scope>
    <source>
        <strain evidence="5">DSM 12395</strain>
    </source>
</reference>
<dbReference type="Gene3D" id="1.20.144.10">
    <property type="entry name" value="Phosphatidic acid phosphatase type 2/haloperoxidase"/>
    <property type="match status" value="2"/>
</dbReference>
<dbReference type="InterPro" id="IPR000326">
    <property type="entry name" value="PAP2/HPO"/>
</dbReference>
<feature type="transmembrane region" description="Helical" evidence="2">
    <location>
        <begin position="165"/>
        <end position="184"/>
    </location>
</feature>
<dbReference type="STRING" id="1121429.SAMN02745133_00096"/>
<proteinExistence type="inferred from homology"/>
<dbReference type="Proteomes" id="UP000184148">
    <property type="component" value="Unassembled WGS sequence"/>
</dbReference>
<dbReference type="PANTHER" id="PTHR42709:SF11">
    <property type="entry name" value="DEDA FAMILY PROTEIN"/>
    <property type="match status" value="1"/>
</dbReference>
<organism evidence="4 5">
    <name type="scientific">Desulforamulus putei DSM 12395</name>
    <dbReference type="NCBI Taxonomy" id="1121429"/>
    <lineage>
        <taxon>Bacteria</taxon>
        <taxon>Bacillati</taxon>
        <taxon>Bacillota</taxon>
        <taxon>Clostridia</taxon>
        <taxon>Eubacteriales</taxon>
        <taxon>Peptococcaceae</taxon>
        <taxon>Desulforamulus</taxon>
    </lineage>
</organism>
<keyword evidence="2" id="KW-0812">Transmembrane</keyword>
<dbReference type="Pfam" id="PF01569">
    <property type="entry name" value="PAP2"/>
    <property type="match status" value="1"/>
</dbReference>
<evidence type="ECO:0000313" key="4">
    <source>
        <dbReference type="EMBL" id="SHE30750.1"/>
    </source>
</evidence>
<keyword evidence="2" id="KW-1133">Transmembrane helix</keyword>
<dbReference type="AlphaFoldDB" id="A0A1M4SEV4"/>
<dbReference type="EMBL" id="FQUY01000001">
    <property type="protein sequence ID" value="SHE30750.1"/>
    <property type="molecule type" value="Genomic_DNA"/>
</dbReference>
<gene>
    <name evidence="4" type="ORF">SAMN02745133_00096</name>
</gene>
<feature type="transmembrane region" description="Helical" evidence="2">
    <location>
        <begin position="400"/>
        <end position="418"/>
    </location>
</feature>
<dbReference type="PANTHER" id="PTHR42709">
    <property type="entry name" value="ALKALINE PHOSPHATASE LIKE PROTEIN"/>
    <property type="match status" value="1"/>
</dbReference>
<comment type="similarity">
    <text evidence="1">Belongs to the DedA family.</text>
</comment>
<feature type="transmembrane region" description="Helical" evidence="2">
    <location>
        <begin position="277"/>
        <end position="296"/>
    </location>
</feature>
<feature type="transmembrane region" description="Helical" evidence="2">
    <location>
        <begin position="375"/>
        <end position="394"/>
    </location>
</feature>
<accession>A0A1M4SEV4</accession>
<dbReference type="Pfam" id="PF09335">
    <property type="entry name" value="VTT_dom"/>
    <property type="match status" value="1"/>
</dbReference>
<name>A0A1M4SEV4_9FIRM</name>
<keyword evidence="5" id="KW-1185">Reference proteome</keyword>
<dbReference type="InterPro" id="IPR032816">
    <property type="entry name" value="VTT_dom"/>
</dbReference>